<proteinExistence type="inferred from homology"/>
<gene>
    <name evidence="8" type="primary">mnhE1</name>
    <name evidence="8" type="ORF">Pla52n_18810</name>
</gene>
<keyword evidence="5 7" id="KW-1133">Transmembrane helix</keyword>
<protein>
    <submittedName>
        <fullName evidence="8">Na(+)/H(+) antiporter subunit E1</fullName>
    </submittedName>
</protein>
<comment type="similarity">
    <text evidence="2">Belongs to the CPA3 antiporters (TC 2.A.63) subunit E family.</text>
</comment>
<keyword evidence="9" id="KW-1185">Reference proteome</keyword>
<evidence type="ECO:0000256" key="7">
    <source>
        <dbReference type="SAM" id="Phobius"/>
    </source>
</evidence>
<evidence type="ECO:0000256" key="4">
    <source>
        <dbReference type="ARBA" id="ARBA00022692"/>
    </source>
</evidence>
<keyword evidence="4 7" id="KW-0812">Transmembrane</keyword>
<name>A0A5C6B3V4_9BACT</name>
<evidence type="ECO:0000256" key="5">
    <source>
        <dbReference type="ARBA" id="ARBA00022989"/>
    </source>
</evidence>
<comment type="subcellular location">
    <subcellularLocation>
        <location evidence="1">Cell membrane</location>
        <topology evidence="1">Multi-pass membrane protein</topology>
    </subcellularLocation>
</comment>
<dbReference type="PANTHER" id="PTHR34584:SF1">
    <property type="entry name" value="NA(+)_H(+) ANTIPORTER SUBUNIT E1"/>
    <property type="match status" value="1"/>
</dbReference>
<dbReference type="GO" id="GO:0005886">
    <property type="term" value="C:plasma membrane"/>
    <property type="evidence" value="ECO:0007669"/>
    <property type="project" value="UniProtKB-SubCell"/>
</dbReference>
<dbReference type="GO" id="GO:0008324">
    <property type="term" value="F:monoatomic cation transmembrane transporter activity"/>
    <property type="evidence" value="ECO:0007669"/>
    <property type="project" value="InterPro"/>
</dbReference>
<dbReference type="AlphaFoldDB" id="A0A5C6B3V4"/>
<keyword evidence="6 7" id="KW-0472">Membrane</keyword>
<evidence type="ECO:0000256" key="6">
    <source>
        <dbReference type="ARBA" id="ARBA00023136"/>
    </source>
</evidence>
<evidence type="ECO:0000256" key="3">
    <source>
        <dbReference type="ARBA" id="ARBA00022475"/>
    </source>
</evidence>
<keyword evidence="3" id="KW-1003">Cell membrane</keyword>
<dbReference type="InterPro" id="IPR002758">
    <property type="entry name" value="Cation_antiport_E"/>
</dbReference>
<dbReference type="Proteomes" id="UP000320176">
    <property type="component" value="Unassembled WGS sequence"/>
</dbReference>
<comment type="caution">
    <text evidence="8">The sequence shown here is derived from an EMBL/GenBank/DDBJ whole genome shotgun (WGS) entry which is preliminary data.</text>
</comment>
<dbReference type="OrthoDB" id="9800498at2"/>
<dbReference type="Pfam" id="PF01899">
    <property type="entry name" value="MNHE"/>
    <property type="match status" value="1"/>
</dbReference>
<dbReference type="EMBL" id="SJPN01000002">
    <property type="protein sequence ID" value="TWU06161.1"/>
    <property type="molecule type" value="Genomic_DNA"/>
</dbReference>
<evidence type="ECO:0000313" key="8">
    <source>
        <dbReference type="EMBL" id="TWU06161.1"/>
    </source>
</evidence>
<organism evidence="8 9">
    <name type="scientific">Stieleria varia</name>
    <dbReference type="NCBI Taxonomy" id="2528005"/>
    <lineage>
        <taxon>Bacteria</taxon>
        <taxon>Pseudomonadati</taxon>
        <taxon>Planctomycetota</taxon>
        <taxon>Planctomycetia</taxon>
        <taxon>Pirellulales</taxon>
        <taxon>Pirellulaceae</taxon>
        <taxon>Stieleria</taxon>
    </lineage>
</organism>
<feature type="transmembrane region" description="Helical" evidence="7">
    <location>
        <begin position="5"/>
        <end position="23"/>
    </location>
</feature>
<dbReference type="RefSeq" id="WP_146519282.1">
    <property type="nucleotide sequence ID" value="NZ_CP151726.1"/>
</dbReference>
<feature type="transmembrane region" description="Helical" evidence="7">
    <location>
        <begin position="29"/>
        <end position="47"/>
    </location>
</feature>
<evidence type="ECO:0000256" key="1">
    <source>
        <dbReference type="ARBA" id="ARBA00004651"/>
    </source>
</evidence>
<evidence type="ECO:0000313" key="9">
    <source>
        <dbReference type="Proteomes" id="UP000320176"/>
    </source>
</evidence>
<dbReference type="PANTHER" id="PTHR34584">
    <property type="entry name" value="NA(+)/H(+) ANTIPORTER SUBUNIT E1"/>
    <property type="match status" value="1"/>
</dbReference>
<accession>A0A5C6B3V4</accession>
<dbReference type="PIRSF" id="PIRSF019239">
    <property type="entry name" value="MrpE"/>
    <property type="match status" value="1"/>
</dbReference>
<evidence type="ECO:0000256" key="2">
    <source>
        <dbReference type="ARBA" id="ARBA00006228"/>
    </source>
</evidence>
<reference evidence="8 9" key="1">
    <citation type="submission" date="2019-02" db="EMBL/GenBank/DDBJ databases">
        <title>Deep-cultivation of Planctomycetes and their phenomic and genomic characterization uncovers novel biology.</title>
        <authorList>
            <person name="Wiegand S."/>
            <person name="Jogler M."/>
            <person name="Boedeker C."/>
            <person name="Pinto D."/>
            <person name="Vollmers J."/>
            <person name="Rivas-Marin E."/>
            <person name="Kohn T."/>
            <person name="Peeters S.H."/>
            <person name="Heuer A."/>
            <person name="Rast P."/>
            <person name="Oberbeckmann S."/>
            <person name="Bunk B."/>
            <person name="Jeske O."/>
            <person name="Meyerdierks A."/>
            <person name="Storesund J.E."/>
            <person name="Kallscheuer N."/>
            <person name="Luecker S."/>
            <person name="Lage O.M."/>
            <person name="Pohl T."/>
            <person name="Merkel B.J."/>
            <person name="Hornburger P."/>
            <person name="Mueller R.-W."/>
            <person name="Bruemmer F."/>
            <person name="Labrenz M."/>
            <person name="Spormann A.M."/>
            <person name="Op Den Camp H."/>
            <person name="Overmann J."/>
            <person name="Amann R."/>
            <person name="Jetten M.S.M."/>
            <person name="Mascher T."/>
            <person name="Medema M.H."/>
            <person name="Devos D.P."/>
            <person name="Kaster A.-K."/>
            <person name="Ovreas L."/>
            <person name="Rohde M."/>
            <person name="Galperin M.Y."/>
            <person name="Jogler C."/>
        </authorList>
    </citation>
    <scope>NUCLEOTIDE SEQUENCE [LARGE SCALE GENOMIC DNA]</scope>
    <source>
        <strain evidence="8 9">Pla52n</strain>
    </source>
</reference>
<sequence>MSARFYRNLFYKTLFFFIVWLVLSESFDWFHMGLGVISAFGVAWLNTEREQTRSLIPPMSIIWYVPWLVVQVVKSGVHLSKLILSPSLPISPKIIRYRTELRKDAGIVLLANSITLTPGTITLEVNGQELVVHAIDSASASDLMDQQIEQRIAGMVRNVEKGP</sequence>